<evidence type="ECO:0000256" key="3">
    <source>
        <dbReference type="ARBA" id="ARBA00023295"/>
    </source>
</evidence>
<evidence type="ECO:0000259" key="7">
    <source>
        <dbReference type="PROSITE" id="PS51173"/>
    </source>
</evidence>
<name>A0A8J3Q260_9ACTN</name>
<dbReference type="Gene3D" id="2.60.40.10">
    <property type="entry name" value="Immunoglobulins"/>
    <property type="match status" value="2"/>
</dbReference>
<dbReference type="InterPro" id="IPR008965">
    <property type="entry name" value="CBM2/CBM3_carb-bd_dom_sf"/>
</dbReference>
<keyword evidence="2" id="KW-0119">Carbohydrate metabolism</keyword>
<dbReference type="SMART" id="SM00637">
    <property type="entry name" value="CBD_II"/>
    <property type="match status" value="1"/>
</dbReference>
<dbReference type="InterPro" id="IPR003961">
    <property type="entry name" value="FN3_dom"/>
</dbReference>
<dbReference type="SMART" id="SM00060">
    <property type="entry name" value="FN3"/>
    <property type="match status" value="2"/>
</dbReference>
<dbReference type="Gene3D" id="2.60.40.290">
    <property type="match status" value="1"/>
</dbReference>
<reference evidence="8" key="1">
    <citation type="submission" date="2021-01" db="EMBL/GenBank/DDBJ databases">
        <title>Whole genome shotgun sequence of Rhizocola hellebori NBRC 109834.</title>
        <authorList>
            <person name="Komaki H."/>
            <person name="Tamura T."/>
        </authorList>
    </citation>
    <scope>NUCLEOTIDE SEQUENCE</scope>
    <source>
        <strain evidence="8">NBRC 109834</strain>
    </source>
</reference>
<feature type="signal peptide" evidence="5">
    <location>
        <begin position="1"/>
        <end position="29"/>
    </location>
</feature>
<evidence type="ECO:0000313" key="9">
    <source>
        <dbReference type="Proteomes" id="UP000612899"/>
    </source>
</evidence>
<protein>
    <submittedName>
        <fullName evidence="8">Uncharacterized protein</fullName>
    </submittedName>
</protein>
<gene>
    <name evidence="8" type="ORF">Rhe02_05300</name>
</gene>
<dbReference type="PROSITE" id="PS51173">
    <property type="entry name" value="CBM2"/>
    <property type="match status" value="1"/>
</dbReference>
<dbReference type="CDD" id="cd00063">
    <property type="entry name" value="FN3"/>
    <property type="match status" value="1"/>
</dbReference>
<feature type="domain" description="CBM2" evidence="7">
    <location>
        <begin position="216"/>
        <end position="330"/>
    </location>
</feature>
<dbReference type="GO" id="GO:0030247">
    <property type="term" value="F:polysaccharide binding"/>
    <property type="evidence" value="ECO:0007669"/>
    <property type="project" value="UniProtKB-UniRule"/>
</dbReference>
<keyword evidence="1" id="KW-0677">Repeat</keyword>
<dbReference type="GO" id="GO:0004553">
    <property type="term" value="F:hydrolase activity, hydrolyzing O-glycosyl compounds"/>
    <property type="evidence" value="ECO:0007669"/>
    <property type="project" value="InterPro"/>
</dbReference>
<keyword evidence="5" id="KW-0732">Signal</keyword>
<dbReference type="AlphaFoldDB" id="A0A8J3Q260"/>
<dbReference type="InterPro" id="IPR036116">
    <property type="entry name" value="FN3_sf"/>
</dbReference>
<dbReference type="InterPro" id="IPR001919">
    <property type="entry name" value="CBD2"/>
</dbReference>
<dbReference type="GO" id="GO:0000272">
    <property type="term" value="P:polysaccharide catabolic process"/>
    <property type="evidence" value="ECO:0007669"/>
    <property type="project" value="UniProtKB-KW"/>
</dbReference>
<sequence length="330" mass="34323">MTKLATPLRGLVVVLASTVIVLSASSSYAATPLPAPSNLQAMHVSDTSADFVWLHDGATAQDVVERRVNGVWREFGRTNAGFLAMSALSPATSYTFRVYSIPVSGLGFSTSPRSAPLSFTTLSGPDTVPPAKPASPTFSSITTTSVNVFWPETTDNVQVTGYYLQRLTAGVWSTLRTVGPGERFQTVNGLSAGTSYTFGVIAFDARGNASPRSDAGTVTTLANTATLTCRVHLIVYNPGFTADITLINSTTAPISGWTIQFTAPLTTSVGSAFNGTITRNGEAFTLTPAFYYATLPPGLQATLGFSGTSTSPVFAGPTGFTAAGVPCTVG</sequence>
<keyword evidence="3" id="KW-0378">Hydrolase</keyword>
<dbReference type="EMBL" id="BONY01000002">
    <property type="protein sequence ID" value="GIH02463.1"/>
    <property type="molecule type" value="Genomic_DNA"/>
</dbReference>
<evidence type="ECO:0000256" key="5">
    <source>
        <dbReference type="SAM" id="SignalP"/>
    </source>
</evidence>
<proteinExistence type="predicted"/>
<dbReference type="Pfam" id="PF00553">
    <property type="entry name" value="CBM_2"/>
    <property type="match status" value="1"/>
</dbReference>
<dbReference type="SUPFAM" id="SSF49265">
    <property type="entry name" value="Fibronectin type III"/>
    <property type="match status" value="1"/>
</dbReference>
<comment type="caution">
    <text evidence="8">The sequence shown here is derived from an EMBL/GenBank/DDBJ whole genome shotgun (WGS) entry which is preliminary data.</text>
</comment>
<evidence type="ECO:0000313" key="8">
    <source>
        <dbReference type="EMBL" id="GIH02463.1"/>
    </source>
</evidence>
<evidence type="ECO:0000259" key="6">
    <source>
        <dbReference type="PROSITE" id="PS50853"/>
    </source>
</evidence>
<evidence type="ECO:0000256" key="4">
    <source>
        <dbReference type="ARBA" id="ARBA00023326"/>
    </source>
</evidence>
<evidence type="ECO:0000256" key="1">
    <source>
        <dbReference type="ARBA" id="ARBA00022737"/>
    </source>
</evidence>
<dbReference type="InterPro" id="IPR012291">
    <property type="entry name" value="CBM2_carb-bd_dom_sf"/>
</dbReference>
<feature type="domain" description="Fibronectin type-III" evidence="6">
    <location>
        <begin position="132"/>
        <end position="223"/>
    </location>
</feature>
<keyword evidence="9" id="KW-1185">Reference proteome</keyword>
<organism evidence="8 9">
    <name type="scientific">Rhizocola hellebori</name>
    <dbReference type="NCBI Taxonomy" id="1392758"/>
    <lineage>
        <taxon>Bacteria</taxon>
        <taxon>Bacillati</taxon>
        <taxon>Actinomycetota</taxon>
        <taxon>Actinomycetes</taxon>
        <taxon>Micromonosporales</taxon>
        <taxon>Micromonosporaceae</taxon>
        <taxon>Rhizocola</taxon>
    </lineage>
</organism>
<feature type="domain" description="Fibronectin type-III" evidence="6">
    <location>
        <begin position="35"/>
        <end position="124"/>
    </location>
</feature>
<dbReference type="RefSeq" id="WP_203906407.1">
    <property type="nucleotide sequence ID" value="NZ_BONY01000002.1"/>
</dbReference>
<dbReference type="Pfam" id="PF00041">
    <property type="entry name" value="fn3"/>
    <property type="match status" value="1"/>
</dbReference>
<dbReference type="PANTHER" id="PTHR46708:SF2">
    <property type="entry name" value="FIBRONECTIN TYPE-III DOMAIN-CONTAINING PROTEIN"/>
    <property type="match status" value="1"/>
</dbReference>
<dbReference type="PROSITE" id="PS50853">
    <property type="entry name" value="FN3"/>
    <property type="match status" value="2"/>
</dbReference>
<dbReference type="SUPFAM" id="SSF49384">
    <property type="entry name" value="Carbohydrate-binding domain"/>
    <property type="match status" value="1"/>
</dbReference>
<dbReference type="InterPro" id="IPR050991">
    <property type="entry name" value="ECM_Regulatory_Proteins"/>
</dbReference>
<keyword evidence="4" id="KW-0624">Polysaccharide degradation</keyword>
<feature type="chain" id="PRO_5035319037" evidence="5">
    <location>
        <begin position="30"/>
        <end position="330"/>
    </location>
</feature>
<evidence type="ECO:0000256" key="2">
    <source>
        <dbReference type="ARBA" id="ARBA00023277"/>
    </source>
</evidence>
<dbReference type="PANTHER" id="PTHR46708">
    <property type="entry name" value="TENASCIN"/>
    <property type="match status" value="1"/>
</dbReference>
<dbReference type="InterPro" id="IPR013783">
    <property type="entry name" value="Ig-like_fold"/>
</dbReference>
<dbReference type="Proteomes" id="UP000612899">
    <property type="component" value="Unassembled WGS sequence"/>
</dbReference>
<accession>A0A8J3Q260</accession>
<keyword evidence="3" id="KW-0326">Glycosidase</keyword>